<keyword evidence="3" id="KW-1185">Reference proteome</keyword>
<sequence>MKNVLEYLERSAARDPDKVAFADVNEEITYAQLLQRAKEIGSALAKRFPVRTPIPIYREKSVDTICLVFGAVYAGCYYVMLDLRHPKARIEQILATLETDVVVTDARQASRLSRMELDVTLLDVEELDAAVDEERLAQIRAAHLDIDPLYGIFTSGSTGKPKGVLIAHRSVIDFIDVFTETFAIDEQAVIGNQAPWDFDVSVKDIYSTICSGATMQIIPKAYFSMPTKLLDFLCEREVTTLIWAVSALCILSTLKGFDYRVPTHLKKVMFSGEIMPMKQLQIWHSVLPEVTYVNLYGPTEITCNCTYHIVCEQDLQRGMLPIGRPFPNERILLLDEDDREIIKPNVKGEICVSGTAVGLGYLNNQEQSDRVFVQNPLNSRWQERIYRTGDIGYLDEEGLLFFSGRRDFQIKHMGHRIELSDIECALTAIDGVARSCCLYEQEHILAFYEGEGERRELLRELKKTLPAFMLPDQFLQMERFPLTKNGKVDRMALKEYWEVNKG</sequence>
<dbReference type="Proteomes" id="UP001529340">
    <property type="component" value="Unassembled WGS sequence"/>
</dbReference>
<dbReference type="NCBIfam" id="TIGR01733">
    <property type="entry name" value="AA-adenyl-dom"/>
    <property type="match status" value="1"/>
</dbReference>
<dbReference type="SUPFAM" id="SSF56801">
    <property type="entry name" value="Acetyl-CoA synthetase-like"/>
    <property type="match status" value="1"/>
</dbReference>
<feature type="domain" description="AMP-dependent synthetase/ligase" evidence="1">
    <location>
        <begin position="8"/>
        <end position="362"/>
    </location>
</feature>
<accession>A0ABT7UAJ8</accession>
<gene>
    <name evidence="2" type="ORF">QUV96_03190</name>
</gene>
<dbReference type="InterPro" id="IPR042099">
    <property type="entry name" value="ANL_N_sf"/>
</dbReference>
<evidence type="ECO:0000313" key="3">
    <source>
        <dbReference type="Proteomes" id="UP001529340"/>
    </source>
</evidence>
<dbReference type="InterPro" id="IPR045851">
    <property type="entry name" value="AMP-bd_C_sf"/>
</dbReference>
<dbReference type="Gene3D" id="3.40.50.12780">
    <property type="entry name" value="N-terminal domain of ligase-like"/>
    <property type="match status" value="1"/>
</dbReference>
<proteinExistence type="predicted"/>
<name>A0ABT7UAJ8_9FIRM</name>
<dbReference type="CDD" id="cd05930">
    <property type="entry name" value="A_NRPS"/>
    <property type="match status" value="1"/>
</dbReference>
<dbReference type="InterPro" id="IPR000873">
    <property type="entry name" value="AMP-dep_synth/lig_dom"/>
</dbReference>
<dbReference type="EMBL" id="JAUDCG010000010">
    <property type="protein sequence ID" value="MDM8156642.1"/>
    <property type="molecule type" value="Genomic_DNA"/>
</dbReference>
<dbReference type="Gene3D" id="3.30.300.30">
    <property type="match status" value="1"/>
</dbReference>
<organism evidence="2 3">
    <name type="scientific">Amedibacillus dolichus</name>
    <dbReference type="NCBI Taxonomy" id="31971"/>
    <lineage>
        <taxon>Bacteria</taxon>
        <taxon>Bacillati</taxon>
        <taxon>Bacillota</taxon>
        <taxon>Erysipelotrichia</taxon>
        <taxon>Erysipelotrichales</taxon>
        <taxon>Erysipelotrichaceae</taxon>
        <taxon>Amedibacillus</taxon>
    </lineage>
</organism>
<evidence type="ECO:0000313" key="2">
    <source>
        <dbReference type="EMBL" id="MDM8156642.1"/>
    </source>
</evidence>
<dbReference type="RefSeq" id="WP_289607111.1">
    <property type="nucleotide sequence ID" value="NZ_JAUDCG010000010.1"/>
</dbReference>
<evidence type="ECO:0000259" key="1">
    <source>
        <dbReference type="Pfam" id="PF00501"/>
    </source>
</evidence>
<dbReference type="Pfam" id="PF00501">
    <property type="entry name" value="AMP-binding"/>
    <property type="match status" value="1"/>
</dbReference>
<dbReference type="PANTHER" id="PTHR45527">
    <property type="entry name" value="NONRIBOSOMAL PEPTIDE SYNTHETASE"/>
    <property type="match status" value="1"/>
</dbReference>
<reference evidence="2 3" key="3">
    <citation type="submission" date="2023-06" db="EMBL/GenBank/DDBJ databases">
        <authorList>
            <person name="Zeman M."/>
            <person name="Kubasova T."/>
            <person name="Jahodarova E."/>
            <person name="Nykrynova M."/>
            <person name="Rychlik I."/>
        </authorList>
    </citation>
    <scope>NUCLEOTIDE SEQUENCE [LARGE SCALE GENOMIC DNA]</scope>
    <source>
        <strain evidence="2 3">ET39</strain>
    </source>
</reference>
<protein>
    <submittedName>
        <fullName evidence="2">Amino acid adenylation domain-containing protein</fullName>
    </submittedName>
</protein>
<comment type="caution">
    <text evidence="2">The sequence shown here is derived from an EMBL/GenBank/DDBJ whole genome shotgun (WGS) entry which is preliminary data.</text>
</comment>
<reference evidence="3" key="1">
    <citation type="submission" date="2023-06" db="EMBL/GenBank/DDBJ databases">
        <title>Identification and characterization of horizontal gene transfer across gut microbiota members of farm animals based on homology search.</title>
        <authorList>
            <person name="Zeman M."/>
            <person name="Kubasova T."/>
            <person name="Jahodarova E."/>
            <person name="Nykrynova M."/>
            <person name="Rychlik I."/>
        </authorList>
    </citation>
    <scope>NUCLEOTIDE SEQUENCE [LARGE SCALE GENOMIC DNA]</scope>
    <source>
        <strain evidence="3">ET39</strain>
    </source>
</reference>
<dbReference type="PANTHER" id="PTHR45527:SF1">
    <property type="entry name" value="FATTY ACID SYNTHASE"/>
    <property type="match status" value="1"/>
</dbReference>
<dbReference type="InterPro" id="IPR010071">
    <property type="entry name" value="AA_adenyl_dom"/>
</dbReference>
<reference evidence="2 3" key="2">
    <citation type="submission" date="2023-06" db="EMBL/GenBank/DDBJ databases">
        <title>Identification and characterization of horizontal gene transfer across gut microbiota members of farm animals based on homology search.</title>
        <authorList>
            <person name="Schwarzerova J."/>
            <person name="Nykrynova M."/>
            <person name="Jureckova K."/>
            <person name="Cejkova D."/>
            <person name="Rychlik I."/>
        </authorList>
    </citation>
    <scope>NUCLEOTIDE SEQUENCE [LARGE SCALE GENOMIC DNA]</scope>
    <source>
        <strain evidence="2 3">ET39</strain>
    </source>
</reference>